<dbReference type="InParanoid" id="C5LN27"/>
<dbReference type="GeneID" id="9040434"/>
<dbReference type="InterPro" id="IPR001841">
    <property type="entry name" value="Znf_RING"/>
</dbReference>
<name>C5LN27_PERM5</name>
<proteinExistence type="predicted"/>
<evidence type="ECO:0000259" key="3">
    <source>
        <dbReference type="PROSITE" id="PS50089"/>
    </source>
</evidence>
<dbReference type="AlphaFoldDB" id="C5LN27"/>
<gene>
    <name evidence="4" type="ORF">Pmar_PMAR028276</name>
</gene>
<dbReference type="OrthoDB" id="10261999at2759"/>
<keyword evidence="1" id="KW-0862">Zinc</keyword>
<dbReference type="SUPFAM" id="SSF57850">
    <property type="entry name" value="RING/U-box"/>
    <property type="match status" value="1"/>
</dbReference>
<dbReference type="GO" id="GO:0016567">
    <property type="term" value="P:protein ubiquitination"/>
    <property type="evidence" value="ECO:0007669"/>
    <property type="project" value="TreeGrafter"/>
</dbReference>
<reference evidence="4 5" key="1">
    <citation type="submission" date="2008-07" db="EMBL/GenBank/DDBJ databases">
        <authorList>
            <person name="El-Sayed N."/>
            <person name="Caler E."/>
            <person name="Inman J."/>
            <person name="Amedeo P."/>
            <person name="Hass B."/>
            <person name="Wortman J."/>
        </authorList>
    </citation>
    <scope>NUCLEOTIDE SEQUENCE [LARGE SCALE GENOMIC DNA]</scope>
    <source>
        <strain evidence="5">ATCC 50983 / TXsc</strain>
    </source>
</reference>
<feature type="domain" description="RING-type" evidence="3">
    <location>
        <begin position="403"/>
        <end position="447"/>
    </location>
</feature>
<dbReference type="Pfam" id="PF13920">
    <property type="entry name" value="zf-C3HC4_3"/>
    <property type="match status" value="1"/>
</dbReference>
<dbReference type="Gene3D" id="3.30.40.10">
    <property type="entry name" value="Zinc/RING finger domain, C3HC4 (zinc finger)"/>
    <property type="match status" value="1"/>
</dbReference>
<evidence type="ECO:0000313" key="4">
    <source>
        <dbReference type="EMBL" id="EER01825.1"/>
    </source>
</evidence>
<keyword evidence="5" id="KW-1185">Reference proteome</keyword>
<dbReference type="EMBL" id="GG683700">
    <property type="protein sequence ID" value="EER01825.1"/>
    <property type="molecule type" value="Genomic_DNA"/>
</dbReference>
<keyword evidence="1" id="KW-0479">Metal-binding</keyword>
<evidence type="ECO:0000313" key="5">
    <source>
        <dbReference type="Proteomes" id="UP000007800"/>
    </source>
</evidence>
<dbReference type="Proteomes" id="UP000007800">
    <property type="component" value="Unassembled WGS sequence"/>
</dbReference>
<dbReference type="PANTHER" id="PTHR22996:SF0">
    <property type="entry name" value="RE60872P-RELATED"/>
    <property type="match status" value="1"/>
</dbReference>
<dbReference type="PANTHER" id="PTHR22996">
    <property type="entry name" value="MAHOGUNIN"/>
    <property type="match status" value="1"/>
</dbReference>
<evidence type="ECO:0000256" key="1">
    <source>
        <dbReference type="PROSITE-ProRule" id="PRU00175"/>
    </source>
</evidence>
<feature type="compositionally biased region" description="Low complexity" evidence="2">
    <location>
        <begin position="64"/>
        <end position="78"/>
    </location>
</feature>
<dbReference type="SMART" id="SM00184">
    <property type="entry name" value="RING"/>
    <property type="match status" value="1"/>
</dbReference>
<dbReference type="InterPro" id="IPR013083">
    <property type="entry name" value="Znf_RING/FYVE/PHD"/>
</dbReference>
<dbReference type="GO" id="GO:0061630">
    <property type="term" value="F:ubiquitin protein ligase activity"/>
    <property type="evidence" value="ECO:0007669"/>
    <property type="project" value="UniProtKB-EC"/>
</dbReference>
<dbReference type="PROSITE" id="PS50089">
    <property type="entry name" value="ZF_RING_2"/>
    <property type="match status" value="1"/>
</dbReference>
<dbReference type="InterPro" id="IPR045194">
    <property type="entry name" value="MGRN1/RNF157-like"/>
</dbReference>
<feature type="compositionally biased region" description="Low complexity" evidence="2">
    <location>
        <begin position="12"/>
        <end position="30"/>
    </location>
</feature>
<dbReference type="RefSeq" id="XP_002769107.1">
    <property type="nucleotide sequence ID" value="XM_002769061.1"/>
</dbReference>
<evidence type="ECO:0000256" key="2">
    <source>
        <dbReference type="SAM" id="MobiDB-lite"/>
    </source>
</evidence>
<protein>
    <submittedName>
        <fullName evidence="4">Mahogunin, putative</fullName>
    </submittedName>
</protein>
<feature type="region of interest" description="Disordered" evidence="2">
    <location>
        <begin position="355"/>
        <end position="394"/>
    </location>
</feature>
<accession>C5LN27</accession>
<organism evidence="5">
    <name type="scientific">Perkinsus marinus (strain ATCC 50983 / TXsc)</name>
    <dbReference type="NCBI Taxonomy" id="423536"/>
    <lineage>
        <taxon>Eukaryota</taxon>
        <taxon>Sar</taxon>
        <taxon>Alveolata</taxon>
        <taxon>Perkinsozoa</taxon>
        <taxon>Perkinsea</taxon>
        <taxon>Perkinsida</taxon>
        <taxon>Perkinsidae</taxon>
        <taxon>Perkinsus</taxon>
    </lineage>
</organism>
<keyword evidence="1" id="KW-0863">Zinc-finger</keyword>
<feature type="region of interest" description="Disordered" evidence="2">
    <location>
        <begin position="1"/>
        <end position="108"/>
    </location>
</feature>
<dbReference type="GO" id="GO:0008270">
    <property type="term" value="F:zinc ion binding"/>
    <property type="evidence" value="ECO:0007669"/>
    <property type="project" value="UniProtKB-KW"/>
</dbReference>
<sequence length="469" mass="51962">MGNSSSRRGRTQSPQHSQQEAEQQHQQEQQSRPRRQGTSFSLWPTVSWMGISRPTMRDTTNSTQQQQQSSIVVQSRQRPPNDGSRNAVESDSGLWPTVNWSGESPLRQQQEQRLQAAAYQQQQRPVYVFRGGRYVPDPTADPRPYQAPFSPFSLVQTIPEIKQTCVVKNPCNLRKDTIKFIEDGTNTPPKLCFMVDTTTPCTVRLHYFVVGDASSHTTDIPEIKGVRTYTYDLPHAGLRQKIITNDEVQRIDRRQPLPAGWSSTAYTKGSHRYPAVVEIMSKSNSNGNSKDIICTGQLTYLSFPPVEGTELMMNVKVLKQRVLFSTQAYDMHDIYGIEAPQSAVHEVVEQIGDTVEGKIVKGGGNSPSSSSEEESINGEAAPSPSHPSPGHYDDEADAMASECVICLSEARTTVVLPCRHMCLCNDCAVRVQEANPGHVSAKCPICRQPVTSMLQIAASPSSIIRESTS</sequence>